<dbReference type="PIRSF" id="PIRSF010361">
    <property type="entry name" value="UCP010361"/>
    <property type="match status" value="1"/>
</dbReference>
<feature type="transmembrane region" description="Helical" evidence="2">
    <location>
        <begin position="92"/>
        <end position="114"/>
    </location>
</feature>
<keyword evidence="2" id="KW-1133">Transmembrane helix</keyword>
<evidence type="ECO:0000313" key="3">
    <source>
        <dbReference type="EMBL" id="MFF0541317.1"/>
    </source>
</evidence>
<feature type="transmembrane region" description="Helical" evidence="2">
    <location>
        <begin position="126"/>
        <end position="152"/>
    </location>
</feature>
<dbReference type="Proteomes" id="UP001601444">
    <property type="component" value="Unassembled WGS sequence"/>
</dbReference>
<keyword evidence="2" id="KW-0812">Transmembrane</keyword>
<dbReference type="InterPro" id="IPR016570">
    <property type="entry name" value="UCP010361"/>
</dbReference>
<accession>A0ABW6PFZ6</accession>
<evidence type="ECO:0000256" key="2">
    <source>
        <dbReference type="SAM" id="Phobius"/>
    </source>
</evidence>
<organism evidence="3 4">
    <name type="scientific">Nocardia thailandica</name>
    <dbReference type="NCBI Taxonomy" id="257275"/>
    <lineage>
        <taxon>Bacteria</taxon>
        <taxon>Bacillati</taxon>
        <taxon>Actinomycetota</taxon>
        <taxon>Actinomycetes</taxon>
        <taxon>Mycobacteriales</taxon>
        <taxon>Nocardiaceae</taxon>
        <taxon>Nocardia</taxon>
    </lineage>
</organism>
<feature type="region of interest" description="Disordered" evidence="1">
    <location>
        <begin position="440"/>
        <end position="459"/>
    </location>
</feature>
<proteinExistence type="predicted"/>
<name>A0ABW6PFZ6_9NOCA</name>
<feature type="transmembrane region" description="Helical" evidence="2">
    <location>
        <begin position="307"/>
        <end position="325"/>
    </location>
</feature>
<reference evidence="3 4" key="1">
    <citation type="submission" date="2024-10" db="EMBL/GenBank/DDBJ databases">
        <title>The Natural Products Discovery Center: Release of the First 8490 Sequenced Strains for Exploring Actinobacteria Biosynthetic Diversity.</title>
        <authorList>
            <person name="Kalkreuter E."/>
            <person name="Kautsar S.A."/>
            <person name="Yang D."/>
            <person name="Bader C.D."/>
            <person name="Teijaro C.N."/>
            <person name="Fluegel L."/>
            <person name="Davis C.M."/>
            <person name="Simpson J.R."/>
            <person name="Lauterbach L."/>
            <person name="Steele A.D."/>
            <person name="Gui C."/>
            <person name="Meng S."/>
            <person name="Li G."/>
            <person name="Viehrig K."/>
            <person name="Ye F."/>
            <person name="Su P."/>
            <person name="Kiefer A.F."/>
            <person name="Nichols A."/>
            <person name="Cepeda A.J."/>
            <person name="Yan W."/>
            <person name="Fan B."/>
            <person name="Jiang Y."/>
            <person name="Adhikari A."/>
            <person name="Zheng C.-J."/>
            <person name="Schuster L."/>
            <person name="Cowan T.M."/>
            <person name="Smanski M.J."/>
            <person name="Chevrette M.G."/>
            <person name="De Carvalho L.P.S."/>
            <person name="Shen B."/>
        </authorList>
    </citation>
    <scope>NUCLEOTIDE SEQUENCE [LARGE SCALE GENOMIC DNA]</scope>
    <source>
        <strain evidence="3 4">NPDC004045</strain>
    </source>
</reference>
<feature type="transmembrane region" description="Helical" evidence="2">
    <location>
        <begin position="194"/>
        <end position="220"/>
    </location>
</feature>
<protein>
    <recommendedName>
        <fullName evidence="5">DUF2029 domain-containing protein</fullName>
    </recommendedName>
</protein>
<feature type="transmembrane region" description="Helical" evidence="2">
    <location>
        <begin position="240"/>
        <end position="261"/>
    </location>
</feature>
<dbReference type="EMBL" id="JBIAMX010000001">
    <property type="protein sequence ID" value="MFF0541317.1"/>
    <property type="molecule type" value="Genomic_DNA"/>
</dbReference>
<evidence type="ECO:0000256" key="1">
    <source>
        <dbReference type="SAM" id="MobiDB-lite"/>
    </source>
</evidence>
<dbReference type="RefSeq" id="WP_387698617.1">
    <property type="nucleotide sequence ID" value="NZ_JBIAMX010000001.1"/>
</dbReference>
<keyword evidence="2" id="KW-0472">Membrane</keyword>
<feature type="transmembrane region" description="Helical" evidence="2">
    <location>
        <begin position="389"/>
        <end position="406"/>
    </location>
</feature>
<feature type="transmembrane region" description="Helical" evidence="2">
    <location>
        <begin position="360"/>
        <end position="382"/>
    </location>
</feature>
<feature type="compositionally biased region" description="Low complexity" evidence="1">
    <location>
        <begin position="448"/>
        <end position="459"/>
    </location>
</feature>
<comment type="caution">
    <text evidence="3">The sequence shown here is derived from an EMBL/GenBank/DDBJ whole genome shotgun (WGS) entry which is preliminary data.</text>
</comment>
<keyword evidence="4" id="KW-1185">Reference proteome</keyword>
<sequence length="459" mass="49996">MPTVSPSVRRQAPAVLAGLMLLLCALTLVLAYANKARCAGGELDEWGRSLVFDIRKDRDVCYSDIQFLWSGREIDNHVFPYVDGDLADDGSLIGGAVEYPVLSGVLMWVGAIGVDNDADYLWHSALLLAPFALLTAWMLARLAGWAALVWAIGPPLVLYAFHNWELPVVCTAVGAVFVMATMTRWSIRVRGIVAAVLLGLGFCLKLYPGIFVLPLALFVLTRGETASGRRDFDVRGAAQTILAAMLTVVAVNLPFAVAGFPGWRASIVFQQQRSTDVTTNSFWYWGHQLIFGPYAEFGAAWHRGVAVASPLLVLGAFGLALWLGWRRYAAGGVFPWVGVSAAMLCGFLLFHKVYSPQYTLWMIPFFVLLEVPWAMVGAYLVADAAVGVGVFRYFAALGSGHGVALWEATVQFGVWGRTALLVVLFFVFLRSDTRAPVGERPIPKYRQSSARPPALSASP</sequence>
<feature type="transmembrane region" description="Helical" evidence="2">
    <location>
        <begin position="164"/>
        <end position="182"/>
    </location>
</feature>
<evidence type="ECO:0008006" key="5">
    <source>
        <dbReference type="Google" id="ProtNLM"/>
    </source>
</evidence>
<evidence type="ECO:0000313" key="4">
    <source>
        <dbReference type="Proteomes" id="UP001601444"/>
    </source>
</evidence>
<feature type="transmembrane region" description="Helical" evidence="2">
    <location>
        <begin position="412"/>
        <end position="429"/>
    </location>
</feature>
<feature type="transmembrane region" description="Helical" evidence="2">
    <location>
        <begin position="332"/>
        <end position="354"/>
    </location>
</feature>
<gene>
    <name evidence="3" type="ORF">ACFYTF_00590</name>
</gene>